<evidence type="ECO:0000256" key="1">
    <source>
        <dbReference type="SAM" id="Phobius"/>
    </source>
</evidence>
<keyword evidence="1" id="KW-1133">Transmembrane helix</keyword>
<sequence>MIQLQLKSYNLKAQKGFVALLSAVIISVVLLLIATNLSLTGFYDRSNILDGELKQASSGFAEACVDTALLQVASNSGITNDSIDVDGVSGNDCTYSISGGGTNIEAQGIYNGKYYTNLEVDVNSTTLVVSRWEEVPN</sequence>
<dbReference type="AlphaFoldDB" id="A0A1F6VG43"/>
<organism evidence="2 3">
    <name type="scientific">Candidatus Nomurabacteria bacterium RIFCSPHIGHO2_01_FULL_42_15</name>
    <dbReference type="NCBI Taxonomy" id="1801742"/>
    <lineage>
        <taxon>Bacteria</taxon>
        <taxon>Candidatus Nomuraibacteriota</taxon>
    </lineage>
</organism>
<proteinExistence type="predicted"/>
<protein>
    <recommendedName>
        <fullName evidence="4">Type 4 fimbrial biogenesis protein PilX N-terminal domain-containing protein</fullName>
    </recommendedName>
</protein>
<name>A0A1F6VG43_9BACT</name>
<evidence type="ECO:0008006" key="4">
    <source>
        <dbReference type="Google" id="ProtNLM"/>
    </source>
</evidence>
<feature type="transmembrane region" description="Helical" evidence="1">
    <location>
        <begin position="16"/>
        <end position="39"/>
    </location>
</feature>
<keyword evidence="1" id="KW-0812">Transmembrane</keyword>
<reference evidence="2 3" key="1">
    <citation type="journal article" date="2016" name="Nat. Commun.">
        <title>Thousands of microbial genomes shed light on interconnected biogeochemical processes in an aquifer system.</title>
        <authorList>
            <person name="Anantharaman K."/>
            <person name="Brown C.T."/>
            <person name="Hug L.A."/>
            <person name="Sharon I."/>
            <person name="Castelle C.J."/>
            <person name="Probst A.J."/>
            <person name="Thomas B.C."/>
            <person name="Singh A."/>
            <person name="Wilkins M.J."/>
            <person name="Karaoz U."/>
            <person name="Brodie E.L."/>
            <person name="Williams K.H."/>
            <person name="Hubbard S.S."/>
            <person name="Banfield J.F."/>
        </authorList>
    </citation>
    <scope>NUCLEOTIDE SEQUENCE [LARGE SCALE GENOMIC DNA]</scope>
</reference>
<evidence type="ECO:0000313" key="2">
    <source>
        <dbReference type="EMBL" id="OGI68549.1"/>
    </source>
</evidence>
<dbReference type="Proteomes" id="UP000178235">
    <property type="component" value="Unassembled WGS sequence"/>
</dbReference>
<gene>
    <name evidence="2" type="ORF">A2738_01570</name>
</gene>
<comment type="caution">
    <text evidence="2">The sequence shown here is derived from an EMBL/GenBank/DDBJ whole genome shotgun (WGS) entry which is preliminary data.</text>
</comment>
<dbReference type="EMBL" id="MFTS01000003">
    <property type="protein sequence ID" value="OGI68549.1"/>
    <property type="molecule type" value="Genomic_DNA"/>
</dbReference>
<accession>A0A1F6VG43</accession>
<keyword evidence="1" id="KW-0472">Membrane</keyword>
<evidence type="ECO:0000313" key="3">
    <source>
        <dbReference type="Proteomes" id="UP000178235"/>
    </source>
</evidence>